<organism evidence="6 7">
    <name type="scientific">Streptomyces regalis</name>
    <dbReference type="NCBI Taxonomy" id="68262"/>
    <lineage>
        <taxon>Bacteria</taxon>
        <taxon>Bacillati</taxon>
        <taxon>Actinomycetota</taxon>
        <taxon>Actinomycetes</taxon>
        <taxon>Kitasatosporales</taxon>
        <taxon>Streptomycetaceae</taxon>
        <taxon>Streptomyces</taxon>
    </lineage>
</organism>
<dbReference type="EC" id="5.1.3.13" evidence="5"/>
<evidence type="ECO:0000313" key="7">
    <source>
        <dbReference type="Proteomes" id="UP000053923"/>
    </source>
</evidence>
<accession>A0A117MJN3</accession>
<dbReference type="GO" id="GO:0000271">
    <property type="term" value="P:polysaccharide biosynthetic process"/>
    <property type="evidence" value="ECO:0007669"/>
    <property type="project" value="TreeGrafter"/>
</dbReference>
<name>A0A117MJN3_9ACTN</name>
<feature type="active site" description="Proton acceptor" evidence="3">
    <location>
        <position position="60"/>
    </location>
</feature>
<sequence>MRSLGIEGAWTLEPKVFPDDRGSFHEWYRGEEFREATGYDLSLAQANCSVSRWGVLRGVHFSDVPPGQAKYVTCLRGAVLDVVVDIRVGSPTFGRWEALRLDDDSRHALFLAEGLGHAFMALTDEATVVYLCSTGYAPEREHGVHPLDPGLGIAWPGDIPPVLSPKDARAPSLTEARDNGLLPSYETCAARYEQLREGRFGDS</sequence>
<comment type="similarity">
    <text evidence="1 5">Belongs to the dTDP-4-dehydrorhamnose 3,5-epimerase family.</text>
</comment>
<dbReference type="RefSeq" id="WP_062714649.1">
    <property type="nucleotide sequence ID" value="NZ_LLZG01000411.1"/>
</dbReference>
<evidence type="ECO:0000313" key="6">
    <source>
        <dbReference type="EMBL" id="KUL21102.1"/>
    </source>
</evidence>
<dbReference type="Gene3D" id="2.60.120.10">
    <property type="entry name" value="Jelly Rolls"/>
    <property type="match status" value="1"/>
</dbReference>
<dbReference type="Pfam" id="PF00908">
    <property type="entry name" value="dTDP_sugar_isom"/>
    <property type="match status" value="1"/>
</dbReference>
<gene>
    <name evidence="6" type="ORF">ADL12_45540</name>
</gene>
<keyword evidence="7" id="KW-1185">Reference proteome</keyword>
<dbReference type="GO" id="GO:0008830">
    <property type="term" value="F:dTDP-4-dehydrorhamnose 3,5-epimerase activity"/>
    <property type="evidence" value="ECO:0007669"/>
    <property type="project" value="UniProtKB-UniRule"/>
</dbReference>
<comment type="function">
    <text evidence="5">Catalyzes the epimerization of the C3' and C5'positions of dTDP-6-deoxy-D-xylo-4-hexulose, forming dTDP-6-deoxy-L-lyxo-4-hexulose.</text>
</comment>
<comment type="pathway">
    <text evidence="5">Carbohydrate biosynthesis; dTDP-L-rhamnose biosynthesis.</text>
</comment>
<dbReference type="Proteomes" id="UP000053923">
    <property type="component" value="Unassembled WGS sequence"/>
</dbReference>
<dbReference type="NCBIfam" id="TIGR01221">
    <property type="entry name" value="rmlC"/>
    <property type="match status" value="1"/>
</dbReference>
<evidence type="ECO:0000256" key="1">
    <source>
        <dbReference type="ARBA" id="ARBA00010154"/>
    </source>
</evidence>
<protein>
    <recommendedName>
        <fullName evidence="5">dTDP-4-dehydrorhamnose 3,5-epimerase</fullName>
        <ecNumber evidence="5">5.1.3.13</ecNumber>
    </recommendedName>
    <alternativeName>
        <fullName evidence="5">Thymidine diphospho-4-keto-rhamnose 3,5-epimerase</fullName>
    </alternativeName>
</protein>
<dbReference type="EMBL" id="LLZG01000411">
    <property type="protein sequence ID" value="KUL21102.1"/>
    <property type="molecule type" value="Genomic_DNA"/>
</dbReference>
<feature type="site" description="Participates in a stacking interaction with the thymidine ring of dTDP-4-oxo-6-deoxyglucose" evidence="4">
    <location>
        <position position="136"/>
    </location>
</feature>
<evidence type="ECO:0000256" key="5">
    <source>
        <dbReference type="RuleBase" id="RU364069"/>
    </source>
</evidence>
<evidence type="ECO:0000256" key="2">
    <source>
        <dbReference type="ARBA" id="ARBA00023235"/>
    </source>
</evidence>
<comment type="subunit">
    <text evidence="5">Homodimer.</text>
</comment>
<reference evidence="7" key="1">
    <citation type="submission" date="2015-10" db="EMBL/GenBank/DDBJ databases">
        <authorList>
            <person name="Ju K.-S."/>
            <person name="Doroghazi J.R."/>
            <person name="Metcalf W.W."/>
        </authorList>
    </citation>
    <scope>NUCLEOTIDE SEQUENCE [LARGE SCALE GENOMIC DNA]</scope>
    <source>
        <strain evidence="7">NRRL 3151</strain>
    </source>
</reference>
<evidence type="ECO:0000256" key="3">
    <source>
        <dbReference type="PIRSR" id="PIRSR600888-1"/>
    </source>
</evidence>
<proteinExistence type="inferred from homology"/>
<dbReference type="GO" id="GO:0019305">
    <property type="term" value="P:dTDP-rhamnose biosynthetic process"/>
    <property type="evidence" value="ECO:0007669"/>
    <property type="project" value="UniProtKB-UniRule"/>
</dbReference>
<dbReference type="UniPathway" id="UPA00124"/>
<dbReference type="OrthoDB" id="9800680at2"/>
<comment type="caution">
    <text evidence="6">The sequence shown here is derived from an EMBL/GenBank/DDBJ whole genome shotgun (WGS) entry which is preliminary data.</text>
</comment>
<dbReference type="PANTHER" id="PTHR21047:SF2">
    <property type="entry name" value="THYMIDINE DIPHOSPHO-4-KETO-RHAMNOSE 3,5-EPIMERASE"/>
    <property type="match status" value="1"/>
</dbReference>
<keyword evidence="2 5" id="KW-0413">Isomerase</keyword>
<dbReference type="InterPro" id="IPR014710">
    <property type="entry name" value="RmlC-like_jellyroll"/>
</dbReference>
<dbReference type="PANTHER" id="PTHR21047">
    <property type="entry name" value="DTDP-6-DEOXY-D-GLUCOSE-3,5 EPIMERASE"/>
    <property type="match status" value="1"/>
</dbReference>
<comment type="catalytic activity">
    <reaction evidence="5">
        <text>dTDP-4-dehydro-6-deoxy-alpha-D-glucose = dTDP-4-dehydro-beta-L-rhamnose</text>
        <dbReference type="Rhea" id="RHEA:16969"/>
        <dbReference type="ChEBI" id="CHEBI:57649"/>
        <dbReference type="ChEBI" id="CHEBI:62830"/>
        <dbReference type="EC" id="5.1.3.13"/>
    </reaction>
</comment>
<feature type="active site" description="Proton donor" evidence="3">
    <location>
        <position position="130"/>
    </location>
</feature>
<dbReference type="CDD" id="cd00438">
    <property type="entry name" value="cupin_RmlC"/>
    <property type="match status" value="1"/>
</dbReference>
<dbReference type="InterPro" id="IPR000888">
    <property type="entry name" value="RmlC-like"/>
</dbReference>
<dbReference type="InterPro" id="IPR011051">
    <property type="entry name" value="RmlC_Cupin_sf"/>
</dbReference>
<dbReference type="GO" id="GO:0005829">
    <property type="term" value="C:cytosol"/>
    <property type="evidence" value="ECO:0007669"/>
    <property type="project" value="TreeGrafter"/>
</dbReference>
<dbReference type="AlphaFoldDB" id="A0A117MJN3"/>
<evidence type="ECO:0000256" key="4">
    <source>
        <dbReference type="PIRSR" id="PIRSR600888-3"/>
    </source>
</evidence>
<dbReference type="SUPFAM" id="SSF51182">
    <property type="entry name" value="RmlC-like cupins"/>
    <property type="match status" value="1"/>
</dbReference>